<sequence>MELDDEYLFNTDNIKDIEDNISRRKSIGNIRLVNEMHEKLKSLKTNDSKYQSVKAQLAEECRRIPNRTHPDIISYIDTPKVIKYIGSKRVFDFPHKEFYEISKRLKLVRTEQLGSLAGSRTYYLLGQMAELEHALVRYFVKNLLQSEFQLVSVSDIVPRDLVESCGMNTKGERTQVYTLDPNLHGPDLCLSGTSEIALAGYLTNRVFDPQELPLRLCAVSRCYRAETSSTADERAALPDQSDVILENLRTHQEQFFGSLGIHFQVLDMPPHDLGAPAYRKYDIEAWMPGRNLYDNAYCGRWIGRGSLFPWPASSPDLTCMDFHLWGRVKNIFFRTGPTCKQDLIDKIKDAIHHIPVSEVESEISSCSNCTDFQARRLNIRYRKADGFTEFVHTLNGTACAIPRLLIALTETFQQSKGTILIPEVLQPFMHNERFI</sequence>
<dbReference type="InterPro" id="IPR002314">
    <property type="entry name" value="aa-tRNA-synt_IIb"/>
</dbReference>
<dbReference type="OrthoDB" id="10264585at2759"/>
<gene>
    <name evidence="8" type="ORF">YQE_04598</name>
</gene>
<dbReference type="GO" id="GO:0006434">
    <property type="term" value="P:seryl-tRNA aminoacylation"/>
    <property type="evidence" value="ECO:0007669"/>
    <property type="project" value="InterPro"/>
</dbReference>
<dbReference type="GO" id="GO:0005524">
    <property type="term" value="F:ATP binding"/>
    <property type="evidence" value="ECO:0007669"/>
    <property type="project" value="UniProtKB-KW"/>
</dbReference>
<dbReference type="PROSITE" id="PS50862">
    <property type="entry name" value="AA_TRNA_LIGASE_II"/>
    <property type="match status" value="1"/>
</dbReference>
<dbReference type="GO" id="GO:0004828">
    <property type="term" value="F:serine-tRNA ligase activity"/>
    <property type="evidence" value="ECO:0007669"/>
    <property type="project" value="UniProtKB-EC"/>
</dbReference>
<comment type="similarity">
    <text evidence="1">Belongs to the class-II aminoacyl-tRNA synthetase family. Type-1 seryl-tRNA synthetase subfamily.</text>
</comment>
<dbReference type="PANTHER" id="PTHR11778">
    <property type="entry name" value="SERYL-TRNA SYNTHETASE"/>
    <property type="match status" value="1"/>
</dbReference>
<keyword evidence="4" id="KW-0547">Nucleotide-binding</keyword>
<keyword evidence="5" id="KW-0067">ATP-binding</keyword>
<dbReference type="EC" id="6.1.1.11" evidence="2"/>
<organism evidence="8">
    <name type="scientific">Dendroctonus ponderosae</name>
    <name type="common">Mountain pine beetle</name>
    <dbReference type="NCBI Taxonomy" id="77166"/>
    <lineage>
        <taxon>Eukaryota</taxon>
        <taxon>Metazoa</taxon>
        <taxon>Ecdysozoa</taxon>
        <taxon>Arthropoda</taxon>
        <taxon>Hexapoda</taxon>
        <taxon>Insecta</taxon>
        <taxon>Pterygota</taxon>
        <taxon>Neoptera</taxon>
        <taxon>Endopterygota</taxon>
        <taxon>Coleoptera</taxon>
        <taxon>Polyphaga</taxon>
        <taxon>Cucujiformia</taxon>
        <taxon>Curculionidae</taxon>
        <taxon>Scolytinae</taxon>
        <taxon>Dendroctonus</taxon>
    </lineage>
</organism>
<evidence type="ECO:0000256" key="2">
    <source>
        <dbReference type="ARBA" id="ARBA00012840"/>
    </source>
</evidence>
<dbReference type="Pfam" id="PF00587">
    <property type="entry name" value="tRNA-synt_2b"/>
    <property type="match status" value="1"/>
</dbReference>
<keyword evidence="6" id="KW-0030">Aminoacyl-tRNA synthetase</keyword>
<evidence type="ECO:0000256" key="7">
    <source>
        <dbReference type="ARBA" id="ARBA00031113"/>
    </source>
</evidence>
<dbReference type="InterPro" id="IPR006195">
    <property type="entry name" value="aa-tRNA-synth_II"/>
</dbReference>
<dbReference type="Gene3D" id="3.30.930.10">
    <property type="entry name" value="Bira Bifunctional Protein, Domain 2"/>
    <property type="match status" value="1"/>
</dbReference>
<dbReference type="AlphaFoldDB" id="N6UB47"/>
<evidence type="ECO:0000256" key="4">
    <source>
        <dbReference type="ARBA" id="ARBA00022741"/>
    </source>
</evidence>
<reference evidence="8" key="1">
    <citation type="journal article" date="2013" name="Genome Biol.">
        <title>Draft genome of the mountain pine beetle, Dendroctonus ponderosae Hopkins, a major forest pest.</title>
        <authorList>
            <person name="Keeling C.I."/>
            <person name="Yuen M.M."/>
            <person name="Liao N.Y."/>
            <person name="Docking T.R."/>
            <person name="Chan S.K."/>
            <person name="Taylor G.A."/>
            <person name="Palmquist D.L."/>
            <person name="Jackman S.D."/>
            <person name="Nguyen A."/>
            <person name="Li M."/>
            <person name="Henderson H."/>
            <person name="Janes J.K."/>
            <person name="Zhao Y."/>
            <person name="Pandoh P."/>
            <person name="Moore R."/>
            <person name="Sperling F.A."/>
            <person name="Huber D.P."/>
            <person name="Birol I."/>
            <person name="Jones S.J."/>
            <person name="Bohlmann J."/>
        </authorList>
    </citation>
    <scope>NUCLEOTIDE SEQUENCE</scope>
</reference>
<evidence type="ECO:0000256" key="6">
    <source>
        <dbReference type="ARBA" id="ARBA00023146"/>
    </source>
</evidence>
<dbReference type="InterPro" id="IPR045864">
    <property type="entry name" value="aa-tRNA-synth_II/BPL/LPL"/>
</dbReference>
<evidence type="ECO:0000256" key="1">
    <source>
        <dbReference type="ARBA" id="ARBA00010728"/>
    </source>
</evidence>
<feature type="non-terminal residue" evidence="8">
    <location>
        <position position="1"/>
    </location>
</feature>
<dbReference type="HOGENOM" id="CLU_023797_4_0_1"/>
<dbReference type="PIRSF" id="PIRSF001529">
    <property type="entry name" value="Ser-tRNA-synth_IIa"/>
    <property type="match status" value="1"/>
</dbReference>
<keyword evidence="3" id="KW-0436">Ligase</keyword>
<evidence type="ECO:0000313" key="8">
    <source>
        <dbReference type="EMBL" id="ENN78945.1"/>
    </source>
</evidence>
<protein>
    <recommendedName>
        <fullName evidence="2">serine--tRNA ligase</fullName>
        <ecNumber evidence="2">6.1.1.11</ecNumber>
    </recommendedName>
    <alternativeName>
        <fullName evidence="7">Seryl-tRNA synthetase</fullName>
    </alternativeName>
</protein>
<evidence type="ECO:0000256" key="5">
    <source>
        <dbReference type="ARBA" id="ARBA00022840"/>
    </source>
</evidence>
<dbReference type="EMBL" id="KB740784">
    <property type="protein sequence ID" value="ENN78945.1"/>
    <property type="molecule type" value="Genomic_DNA"/>
</dbReference>
<dbReference type="InterPro" id="IPR002317">
    <property type="entry name" value="Ser-tRNA-ligase_type_1"/>
</dbReference>
<name>N6UB47_DENPD</name>
<feature type="non-terminal residue" evidence="8">
    <location>
        <position position="435"/>
    </location>
</feature>
<accession>N6UB47</accession>
<proteinExistence type="inferred from homology"/>
<dbReference type="SUPFAM" id="SSF55681">
    <property type="entry name" value="Class II aaRS and biotin synthetases"/>
    <property type="match status" value="1"/>
</dbReference>
<evidence type="ECO:0000256" key="3">
    <source>
        <dbReference type="ARBA" id="ARBA00022598"/>
    </source>
</evidence>
<dbReference type="OMA" id="PLNACGE"/>